<dbReference type="RefSeq" id="WP_344284065.1">
    <property type="nucleotide sequence ID" value="NZ_BAAAKV010000085.1"/>
</dbReference>
<evidence type="ECO:0000256" key="8">
    <source>
        <dbReference type="SAM" id="Phobius"/>
    </source>
</evidence>
<evidence type="ECO:0000313" key="10">
    <source>
        <dbReference type="EMBL" id="GAA1196964.1"/>
    </source>
</evidence>
<feature type="transmembrane region" description="Helical" evidence="8">
    <location>
        <begin position="220"/>
        <end position="238"/>
    </location>
</feature>
<feature type="domain" description="EamA" evidence="9">
    <location>
        <begin position="14"/>
        <end position="144"/>
    </location>
</feature>
<evidence type="ECO:0000256" key="6">
    <source>
        <dbReference type="ARBA" id="ARBA00023136"/>
    </source>
</evidence>
<gene>
    <name evidence="10" type="ORF">GCM10009654_62370</name>
</gene>
<dbReference type="PANTHER" id="PTHR32322:SF18">
    <property type="entry name" value="S-ADENOSYLMETHIONINE_S-ADENOSYLHOMOCYSTEINE TRANSPORTER"/>
    <property type="match status" value="1"/>
</dbReference>
<dbReference type="InterPro" id="IPR050638">
    <property type="entry name" value="AA-Vitamin_Transporters"/>
</dbReference>
<evidence type="ECO:0000259" key="9">
    <source>
        <dbReference type="Pfam" id="PF00892"/>
    </source>
</evidence>
<dbReference type="Pfam" id="PF00892">
    <property type="entry name" value="EamA"/>
    <property type="match status" value="2"/>
</dbReference>
<feature type="transmembrane region" description="Helical" evidence="8">
    <location>
        <begin position="275"/>
        <end position="295"/>
    </location>
</feature>
<dbReference type="Gene3D" id="1.10.3730.20">
    <property type="match status" value="1"/>
</dbReference>
<feature type="transmembrane region" description="Helical" evidence="8">
    <location>
        <begin position="131"/>
        <end position="148"/>
    </location>
</feature>
<protein>
    <submittedName>
        <fullName evidence="10">DMT family transporter</fullName>
    </submittedName>
</protein>
<evidence type="ECO:0000313" key="11">
    <source>
        <dbReference type="Proteomes" id="UP001501371"/>
    </source>
</evidence>
<feature type="domain" description="EamA" evidence="9">
    <location>
        <begin position="162"/>
        <end position="292"/>
    </location>
</feature>
<dbReference type="EMBL" id="BAAAKV010000085">
    <property type="protein sequence ID" value="GAA1196964.1"/>
    <property type="molecule type" value="Genomic_DNA"/>
</dbReference>
<reference evidence="11" key="1">
    <citation type="journal article" date="2019" name="Int. J. Syst. Evol. Microbiol.">
        <title>The Global Catalogue of Microorganisms (GCM) 10K type strain sequencing project: providing services to taxonomists for standard genome sequencing and annotation.</title>
        <authorList>
            <consortium name="The Broad Institute Genomics Platform"/>
            <consortium name="The Broad Institute Genome Sequencing Center for Infectious Disease"/>
            <person name="Wu L."/>
            <person name="Ma J."/>
        </authorList>
    </citation>
    <scope>NUCLEOTIDE SEQUENCE [LARGE SCALE GENOMIC DNA]</scope>
    <source>
        <strain evidence="11">JCM 12696</strain>
    </source>
</reference>
<feature type="transmembrane region" description="Helical" evidence="8">
    <location>
        <begin position="43"/>
        <end position="62"/>
    </location>
</feature>
<keyword evidence="6 8" id="KW-0472">Membrane</keyword>
<feature type="transmembrane region" description="Helical" evidence="8">
    <location>
        <begin position="74"/>
        <end position="92"/>
    </location>
</feature>
<keyword evidence="3" id="KW-1003">Cell membrane</keyword>
<evidence type="ECO:0000256" key="5">
    <source>
        <dbReference type="ARBA" id="ARBA00022989"/>
    </source>
</evidence>
<feature type="transmembrane region" description="Helical" evidence="8">
    <location>
        <begin position="160"/>
        <end position="179"/>
    </location>
</feature>
<evidence type="ECO:0000256" key="7">
    <source>
        <dbReference type="SAM" id="MobiDB-lite"/>
    </source>
</evidence>
<evidence type="ECO:0000256" key="2">
    <source>
        <dbReference type="ARBA" id="ARBA00007362"/>
    </source>
</evidence>
<evidence type="ECO:0000256" key="3">
    <source>
        <dbReference type="ARBA" id="ARBA00022475"/>
    </source>
</evidence>
<name>A0ABP4FRE1_9ACTN</name>
<sequence length="334" mass="35068">MSTAPSGQSQETKGAIELTLAMVLSGTLGVFVVESGTSPFNVVFFRCLFGTVALGLYCLARGFFKNHAFTPKKLGLAALGGVFIVFNWAFLFESYEGTSISVATVVYHTQPFYVMLLGALLFRDKLTVAKFAWLGVAFVGLILVAGVSVSDLTGGGDSDYLKGLGYALLAAVLYAASTVVTKRVTGVRPHLVALVQLVLGIFLLLPFTTLSETSGLGADWGWLVGLGVIHTCVMYVLMYSSYQKLPTPKIAVLAFVYPAVAMLADWAVYGHSISLLQALGIPLIVAASLGVNLGWSLRGKAAAAAAAPAPAPQPTTENKTANKTETETAAGGTR</sequence>
<organism evidence="10 11">
    <name type="scientific">Streptomyces hebeiensis</name>
    <dbReference type="NCBI Taxonomy" id="229486"/>
    <lineage>
        <taxon>Bacteria</taxon>
        <taxon>Bacillati</taxon>
        <taxon>Actinomycetota</taxon>
        <taxon>Actinomycetes</taxon>
        <taxon>Kitasatosporales</taxon>
        <taxon>Streptomycetaceae</taxon>
        <taxon>Streptomyces</taxon>
    </lineage>
</organism>
<feature type="region of interest" description="Disordered" evidence="7">
    <location>
        <begin position="306"/>
        <end position="334"/>
    </location>
</feature>
<feature type="transmembrane region" description="Helical" evidence="8">
    <location>
        <begin position="98"/>
        <end position="122"/>
    </location>
</feature>
<proteinExistence type="inferred from homology"/>
<keyword evidence="4 8" id="KW-0812">Transmembrane</keyword>
<evidence type="ECO:0000256" key="1">
    <source>
        <dbReference type="ARBA" id="ARBA00004651"/>
    </source>
</evidence>
<comment type="caution">
    <text evidence="10">The sequence shown here is derived from an EMBL/GenBank/DDBJ whole genome shotgun (WGS) entry which is preliminary data.</text>
</comment>
<dbReference type="InterPro" id="IPR037185">
    <property type="entry name" value="EmrE-like"/>
</dbReference>
<feature type="transmembrane region" description="Helical" evidence="8">
    <location>
        <begin position="250"/>
        <end position="269"/>
    </location>
</feature>
<dbReference type="SUPFAM" id="SSF103481">
    <property type="entry name" value="Multidrug resistance efflux transporter EmrE"/>
    <property type="match status" value="2"/>
</dbReference>
<keyword evidence="11" id="KW-1185">Reference proteome</keyword>
<accession>A0ABP4FRE1</accession>
<feature type="transmembrane region" description="Helical" evidence="8">
    <location>
        <begin position="12"/>
        <end position="31"/>
    </location>
</feature>
<dbReference type="PANTHER" id="PTHR32322">
    <property type="entry name" value="INNER MEMBRANE TRANSPORTER"/>
    <property type="match status" value="1"/>
</dbReference>
<dbReference type="InterPro" id="IPR000620">
    <property type="entry name" value="EamA_dom"/>
</dbReference>
<comment type="similarity">
    <text evidence="2">Belongs to the EamA transporter family.</text>
</comment>
<dbReference type="Proteomes" id="UP001501371">
    <property type="component" value="Unassembled WGS sequence"/>
</dbReference>
<comment type="subcellular location">
    <subcellularLocation>
        <location evidence="1">Cell membrane</location>
        <topology evidence="1">Multi-pass membrane protein</topology>
    </subcellularLocation>
</comment>
<feature type="transmembrane region" description="Helical" evidence="8">
    <location>
        <begin position="191"/>
        <end position="208"/>
    </location>
</feature>
<evidence type="ECO:0000256" key="4">
    <source>
        <dbReference type="ARBA" id="ARBA00022692"/>
    </source>
</evidence>
<keyword evidence="5 8" id="KW-1133">Transmembrane helix</keyword>